<reference evidence="2" key="1">
    <citation type="journal article" date="2023" name="G3 (Bethesda)">
        <title>Genome assembly and association tests identify interacting loci associated with vigor, precocity, and sex in interspecific pistachio rootstocks.</title>
        <authorList>
            <person name="Palmer W."/>
            <person name="Jacygrad E."/>
            <person name="Sagayaradj S."/>
            <person name="Cavanaugh K."/>
            <person name="Han R."/>
            <person name="Bertier L."/>
            <person name="Beede B."/>
            <person name="Kafkas S."/>
            <person name="Golino D."/>
            <person name="Preece J."/>
            <person name="Michelmore R."/>
        </authorList>
    </citation>
    <scope>NUCLEOTIDE SEQUENCE [LARGE SCALE GENOMIC DNA]</scope>
</reference>
<dbReference type="Proteomes" id="UP001164250">
    <property type="component" value="Chromosome 3"/>
</dbReference>
<sequence>MLLMAFFSRLFFLRPRSRTTSILQLPTFNPNLIGIIRFCKPAPPPVRKGDPPQTNHGGHEETMSADPKSSKNYNTEKEPKQKSQQAASANKSKASYE</sequence>
<name>A0ACC1BVD1_9ROSI</name>
<gene>
    <name evidence="1" type="ORF">Patl1_04916</name>
</gene>
<comment type="caution">
    <text evidence="1">The sequence shown here is derived from an EMBL/GenBank/DDBJ whole genome shotgun (WGS) entry which is preliminary data.</text>
</comment>
<proteinExistence type="predicted"/>
<dbReference type="EMBL" id="CM047899">
    <property type="protein sequence ID" value="KAJ0102894.1"/>
    <property type="molecule type" value="Genomic_DNA"/>
</dbReference>
<evidence type="ECO:0000313" key="2">
    <source>
        <dbReference type="Proteomes" id="UP001164250"/>
    </source>
</evidence>
<organism evidence="1 2">
    <name type="scientific">Pistacia atlantica</name>
    <dbReference type="NCBI Taxonomy" id="434234"/>
    <lineage>
        <taxon>Eukaryota</taxon>
        <taxon>Viridiplantae</taxon>
        <taxon>Streptophyta</taxon>
        <taxon>Embryophyta</taxon>
        <taxon>Tracheophyta</taxon>
        <taxon>Spermatophyta</taxon>
        <taxon>Magnoliopsida</taxon>
        <taxon>eudicotyledons</taxon>
        <taxon>Gunneridae</taxon>
        <taxon>Pentapetalae</taxon>
        <taxon>rosids</taxon>
        <taxon>malvids</taxon>
        <taxon>Sapindales</taxon>
        <taxon>Anacardiaceae</taxon>
        <taxon>Pistacia</taxon>
    </lineage>
</organism>
<accession>A0ACC1BVD1</accession>
<evidence type="ECO:0000313" key="1">
    <source>
        <dbReference type="EMBL" id="KAJ0102894.1"/>
    </source>
</evidence>
<keyword evidence="2" id="KW-1185">Reference proteome</keyword>
<protein>
    <submittedName>
        <fullName evidence="1">Uncharacterized protein</fullName>
    </submittedName>
</protein>